<protein>
    <submittedName>
        <fullName evidence="2">Uncharacterized protein</fullName>
    </submittedName>
</protein>
<dbReference type="AlphaFoldDB" id="A0A411AM53"/>
<keyword evidence="2" id="KW-0614">Plasmid</keyword>
<name>A0A411AM53_KLEPN</name>
<geneLocation type="plasmid" evidence="2">
    <name>unnamed</name>
</geneLocation>
<reference evidence="2" key="2">
    <citation type="submission" date="2018-11" db="EMBL/GenBank/DDBJ databases">
        <authorList>
            <person name="Qin S."/>
            <person name="Cheng J."/>
        </authorList>
    </citation>
    <scope>NUCLEOTIDE SEQUENCE</scope>
    <source>
        <plasmid evidence="2">unnamed</plasmid>
    </source>
</reference>
<reference evidence="1" key="1">
    <citation type="submission" date="2018-11" db="EMBL/GenBank/DDBJ databases">
        <authorList>
            <person name="Qin S."/>
            <person name="Cheng J."/>
            <person name="Dong H."/>
        </authorList>
    </citation>
    <scope>NUCLEOTIDE SEQUENCE</scope>
    <source>
        <plasmid evidence="1">unnamed</plasmid>
    </source>
</reference>
<proteinExistence type="predicted"/>
<evidence type="ECO:0000313" key="2">
    <source>
        <dbReference type="EMBL" id="QAX89007.1"/>
    </source>
</evidence>
<dbReference type="EMBL" id="MK181632">
    <property type="protein sequence ID" value="QAX89007.1"/>
    <property type="molecule type" value="Genomic_DNA"/>
</dbReference>
<accession>A0A411AM53</accession>
<evidence type="ECO:0000313" key="1">
    <source>
        <dbReference type="EMBL" id="QAR17000.1"/>
    </source>
</evidence>
<dbReference type="EMBL" id="MK181634">
    <property type="protein sequence ID" value="QAR17000.1"/>
    <property type="molecule type" value="Genomic_DNA"/>
</dbReference>
<sequence>MNVLNNKICCHEKFSGKDAICLQVAPGAFLCLKMRTNLIY</sequence>
<organism evidence="2">
    <name type="scientific">Klebsiella pneumoniae</name>
    <dbReference type="NCBI Taxonomy" id="573"/>
    <lineage>
        <taxon>Bacteria</taxon>
        <taxon>Pseudomonadati</taxon>
        <taxon>Pseudomonadota</taxon>
        <taxon>Gammaproteobacteria</taxon>
        <taxon>Enterobacterales</taxon>
        <taxon>Enterobacteriaceae</taxon>
        <taxon>Klebsiella/Raoultella group</taxon>
        <taxon>Klebsiella</taxon>
        <taxon>Klebsiella pneumoniae complex</taxon>
    </lineage>
</organism>